<organism evidence="2 3">
    <name type="scientific">Pristionchus mayeri</name>
    <dbReference type="NCBI Taxonomy" id="1317129"/>
    <lineage>
        <taxon>Eukaryota</taxon>
        <taxon>Metazoa</taxon>
        <taxon>Ecdysozoa</taxon>
        <taxon>Nematoda</taxon>
        <taxon>Chromadorea</taxon>
        <taxon>Rhabditida</taxon>
        <taxon>Rhabditina</taxon>
        <taxon>Diplogasteromorpha</taxon>
        <taxon>Diplogasteroidea</taxon>
        <taxon>Neodiplogasteridae</taxon>
        <taxon>Pristionchus</taxon>
    </lineage>
</organism>
<accession>A0AAN4ZJZ4</accession>
<keyword evidence="1" id="KW-1133">Transmembrane helix</keyword>
<dbReference type="EMBL" id="BTRK01000002">
    <property type="protein sequence ID" value="GMR39522.1"/>
    <property type="molecule type" value="Genomic_DNA"/>
</dbReference>
<comment type="caution">
    <text evidence="2">The sequence shown here is derived from an EMBL/GenBank/DDBJ whole genome shotgun (WGS) entry which is preliminary data.</text>
</comment>
<gene>
    <name evidence="2" type="ORF">PMAYCL1PPCAC_09717</name>
</gene>
<feature type="non-terminal residue" evidence="2">
    <location>
        <position position="1"/>
    </location>
</feature>
<proteinExistence type="predicted"/>
<evidence type="ECO:0000256" key="1">
    <source>
        <dbReference type="SAM" id="Phobius"/>
    </source>
</evidence>
<sequence length="143" mass="16057">VMDESEPLIKVSKLSLGLSIVEFLTYPIAVVLTAIAVAKLVKTSLLPSIIRALICLTLCRVPISMIRRSYVLVMRIFVYGSADIPLQVQIVKWRKLRVGDHLSAKSTYEENMRCIRLVIPLLLHENICHLATLATLQTQVFIS</sequence>
<evidence type="ECO:0000313" key="3">
    <source>
        <dbReference type="Proteomes" id="UP001328107"/>
    </source>
</evidence>
<evidence type="ECO:0000313" key="2">
    <source>
        <dbReference type="EMBL" id="GMR39522.1"/>
    </source>
</evidence>
<keyword evidence="1" id="KW-0812">Transmembrane</keyword>
<name>A0AAN4ZJZ4_9BILA</name>
<feature type="transmembrane region" description="Helical" evidence="1">
    <location>
        <begin position="20"/>
        <end position="38"/>
    </location>
</feature>
<feature type="non-terminal residue" evidence="2">
    <location>
        <position position="143"/>
    </location>
</feature>
<protein>
    <submittedName>
        <fullName evidence="2">Uncharacterized protein</fullName>
    </submittedName>
</protein>
<dbReference type="AlphaFoldDB" id="A0AAN4ZJZ4"/>
<dbReference type="Proteomes" id="UP001328107">
    <property type="component" value="Unassembled WGS sequence"/>
</dbReference>
<keyword evidence="1" id="KW-0472">Membrane</keyword>
<reference evidence="3" key="1">
    <citation type="submission" date="2022-10" db="EMBL/GenBank/DDBJ databases">
        <title>Genome assembly of Pristionchus species.</title>
        <authorList>
            <person name="Yoshida K."/>
            <person name="Sommer R.J."/>
        </authorList>
    </citation>
    <scope>NUCLEOTIDE SEQUENCE [LARGE SCALE GENOMIC DNA]</scope>
    <source>
        <strain evidence="3">RS5460</strain>
    </source>
</reference>
<keyword evidence="3" id="KW-1185">Reference proteome</keyword>
<feature type="transmembrane region" description="Helical" evidence="1">
    <location>
        <begin position="45"/>
        <end position="63"/>
    </location>
</feature>